<keyword evidence="1" id="KW-0812">Transmembrane</keyword>
<gene>
    <name evidence="2" type="ORF">LEP1GSC133_0722</name>
</gene>
<evidence type="ECO:0000313" key="2">
    <source>
        <dbReference type="EMBL" id="EMO61199.1"/>
    </source>
</evidence>
<protein>
    <submittedName>
        <fullName evidence="2">Uncharacterized protein</fullName>
    </submittedName>
</protein>
<reference evidence="2 3" key="1">
    <citation type="submission" date="2013-01" db="EMBL/GenBank/DDBJ databases">
        <authorList>
            <person name="Harkins D.M."/>
            <person name="Durkin A.S."/>
            <person name="Brinkac L.M."/>
            <person name="Haft D.H."/>
            <person name="Selengut J.D."/>
            <person name="Sanka R."/>
            <person name="DePew J."/>
            <person name="Purushe J."/>
            <person name="Picardeau M."/>
            <person name="Werts C."/>
            <person name="Goarant C."/>
            <person name="Vinetz J.M."/>
            <person name="Sutton G.G."/>
            <person name="Nierman W.C."/>
            <person name="Fouts D.E."/>
        </authorList>
    </citation>
    <scope>NUCLEOTIDE SEQUENCE [LARGE SCALE GENOMIC DNA]</scope>
    <source>
        <strain evidence="2 3">200901868</strain>
    </source>
</reference>
<sequence>MKLKLIFISILSIAIAAILSLRLNQRPLKKEVLISENYGSELQNLKYFAGETWELINDRFHLPKGILDILIFLIFSKTEIKKRNFLLPLGLRISSR</sequence>
<dbReference type="Proteomes" id="UP000012159">
    <property type="component" value="Unassembled WGS sequence"/>
</dbReference>
<feature type="transmembrane region" description="Helical" evidence="1">
    <location>
        <begin position="6"/>
        <end position="23"/>
    </location>
</feature>
<comment type="caution">
    <text evidence="2">The sequence shown here is derived from an EMBL/GenBank/DDBJ whole genome shotgun (WGS) entry which is preliminary data.</text>
</comment>
<keyword evidence="1" id="KW-1133">Transmembrane helix</keyword>
<evidence type="ECO:0000313" key="3">
    <source>
        <dbReference type="Proteomes" id="UP000012159"/>
    </source>
</evidence>
<proteinExistence type="predicted"/>
<accession>M6W7I5</accession>
<organism evidence="2 3">
    <name type="scientific">Leptospira borgpetersenii serovar Pomona str. 200901868</name>
    <dbReference type="NCBI Taxonomy" id="1192866"/>
    <lineage>
        <taxon>Bacteria</taxon>
        <taxon>Pseudomonadati</taxon>
        <taxon>Spirochaetota</taxon>
        <taxon>Spirochaetia</taxon>
        <taxon>Leptospirales</taxon>
        <taxon>Leptospiraceae</taxon>
        <taxon>Leptospira</taxon>
    </lineage>
</organism>
<dbReference type="STRING" id="1192866.LEP1GSC133_0722"/>
<evidence type="ECO:0000256" key="1">
    <source>
        <dbReference type="SAM" id="Phobius"/>
    </source>
</evidence>
<dbReference type="AlphaFoldDB" id="M6W7I5"/>
<dbReference type="EMBL" id="AKWF02000104">
    <property type="protein sequence ID" value="EMO61199.1"/>
    <property type="molecule type" value="Genomic_DNA"/>
</dbReference>
<keyword evidence="1" id="KW-0472">Membrane</keyword>
<name>M6W7I5_LEPBO</name>